<feature type="compositionally biased region" description="Basic and acidic residues" evidence="1">
    <location>
        <begin position="9"/>
        <end position="26"/>
    </location>
</feature>
<gene>
    <name evidence="2" type="ORF">P280DRAFT_474842</name>
</gene>
<proteinExistence type="predicted"/>
<sequence length="391" mass="46521">MSSSLDPESAFRADRHPFRDLRSAAHEKKRIKKHLGRYKSFQATHRSDLPSHPQHREHIPESSIYEGFPRESSTLHSRRFTKREAYEAQRGVPPFRHHHSREERWCPRWERGVLERQAAHREVREFSREEEMCWDYPYWICCSYCQGYWPGLEQDNREHEEITAAVNSWEEWTEVGETFSKWCQRRIGEMRAVKEERLRAKSISTPELNEDEGYHSSTPSTSINRIPTTTRATHPSDIEAEALIKQVLTPNARLRRHAPWIKLPRIIGFYWFGEYEWYWHRNESGCWELSEYNCQNAEGGSCEGCKGETRWGGWDPEAKCQAWWLHACIADEVWEEIEGIDREWEMKREEEYSKKGGEEMDVDVEDEEDENEEWDVLSTTSASSEWTQIDM</sequence>
<feature type="compositionally biased region" description="Polar residues" evidence="1">
    <location>
        <begin position="215"/>
        <end position="231"/>
    </location>
</feature>
<name>A0A6A6RJ57_9PLEO</name>
<feature type="compositionally biased region" description="Polar residues" evidence="1">
    <location>
        <begin position="377"/>
        <end position="391"/>
    </location>
</feature>
<dbReference type="EMBL" id="MU006861">
    <property type="protein sequence ID" value="KAF2634138.1"/>
    <property type="molecule type" value="Genomic_DNA"/>
</dbReference>
<feature type="compositionally biased region" description="Basic residues" evidence="1">
    <location>
        <begin position="27"/>
        <end position="37"/>
    </location>
</feature>
<organism evidence="2 3">
    <name type="scientific">Massarina eburnea CBS 473.64</name>
    <dbReference type="NCBI Taxonomy" id="1395130"/>
    <lineage>
        <taxon>Eukaryota</taxon>
        <taxon>Fungi</taxon>
        <taxon>Dikarya</taxon>
        <taxon>Ascomycota</taxon>
        <taxon>Pezizomycotina</taxon>
        <taxon>Dothideomycetes</taxon>
        <taxon>Pleosporomycetidae</taxon>
        <taxon>Pleosporales</taxon>
        <taxon>Massarineae</taxon>
        <taxon>Massarinaceae</taxon>
        <taxon>Massarina</taxon>
    </lineage>
</organism>
<feature type="region of interest" description="Disordered" evidence="1">
    <location>
        <begin position="1"/>
        <end position="64"/>
    </location>
</feature>
<evidence type="ECO:0000313" key="3">
    <source>
        <dbReference type="Proteomes" id="UP000799753"/>
    </source>
</evidence>
<feature type="region of interest" description="Disordered" evidence="1">
    <location>
        <begin position="208"/>
        <end position="231"/>
    </location>
</feature>
<feature type="region of interest" description="Disordered" evidence="1">
    <location>
        <begin position="349"/>
        <end position="391"/>
    </location>
</feature>
<feature type="compositionally biased region" description="Acidic residues" evidence="1">
    <location>
        <begin position="359"/>
        <end position="375"/>
    </location>
</feature>
<keyword evidence="3" id="KW-1185">Reference proteome</keyword>
<feature type="compositionally biased region" description="Basic and acidic residues" evidence="1">
    <location>
        <begin position="45"/>
        <end position="60"/>
    </location>
</feature>
<dbReference type="AlphaFoldDB" id="A0A6A6RJ57"/>
<evidence type="ECO:0000313" key="2">
    <source>
        <dbReference type="EMBL" id="KAF2634138.1"/>
    </source>
</evidence>
<evidence type="ECO:0000256" key="1">
    <source>
        <dbReference type="SAM" id="MobiDB-lite"/>
    </source>
</evidence>
<dbReference type="Proteomes" id="UP000799753">
    <property type="component" value="Unassembled WGS sequence"/>
</dbReference>
<protein>
    <submittedName>
        <fullName evidence="2">Uncharacterized protein</fullName>
    </submittedName>
</protein>
<accession>A0A6A6RJ57</accession>
<feature type="compositionally biased region" description="Basic and acidic residues" evidence="1">
    <location>
        <begin position="349"/>
        <end position="358"/>
    </location>
</feature>
<dbReference type="OrthoDB" id="5423564at2759"/>
<reference evidence="2" key="1">
    <citation type="journal article" date="2020" name="Stud. Mycol.">
        <title>101 Dothideomycetes genomes: a test case for predicting lifestyles and emergence of pathogens.</title>
        <authorList>
            <person name="Haridas S."/>
            <person name="Albert R."/>
            <person name="Binder M."/>
            <person name="Bloem J."/>
            <person name="Labutti K."/>
            <person name="Salamov A."/>
            <person name="Andreopoulos B."/>
            <person name="Baker S."/>
            <person name="Barry K."/>
            <person name="Bills G."/>
            <person name="Bluhm B."/>
            <person name="Cannon C."/>
            <person name="Castanera R."/>
            <person name="Culley D."/>
            <person name="Daum C."/>
            <person name="Ezra D."/>
            <person name="Gonzalez J."/>
            <person name="Henrissat B."/>
            <person name="Kuo A."/>
            <person name="Liang C."/>
            <person name="Lipzen A."/>
            <person name="Lutzoni F."/>
            <person name="Magnuson J."/>
            <person name="Mondo S."/>
            <person name="Nolan M."/>
            <person name="Ohm R."/>
            <person name="Pangilinan J."/>
            <person name="Park H.-J."/>
            <person name="Ramirez L."/>
            <person name="Alfaro M."/>
            <person name="Sun H."/>
            <person name="Tritt A."/>
            <person name="Yoshinaga Y."/>
            <person name="Zwiers L.-H."/>
            <person name="Turgeon B."/>
            <person name="Goodwin S."/>
            <person name="Spatafora J."/>
            <person name="Crous P."/>
            <person name="Grigoriev I."/>
        </authorList>
    </citation>
    <scope>NUCLEOTIDE SEQUENCE</scope>
    <source>
        <strain evidence="2">CBS 473.64</strain>
    </source>
</reference>